<reference evidence="2" key="1">
    <citation type="journal article" date="2021" name="Proc. Natl. Acad. Sci. U.S.A.">
        <title>Three genomes in the algal genus Volvox reveal the fate of a haploid sex-determining region after a transition to homothallism.</title>
        <authorList>
            <person name="Yamamoto K."/>
            <person name="Hamaji T."/>
            <person name="Kawai-Toyooka H."/>
            <person name="Matsuzaki R."/>
            <person name="Takahashi F."/>
            <person name="Nishimura Y."/>
            <person name="Kawachi M."/>
            <person name="Noguchi H."/>
            <person name="Minakuchi Y."/>
            <person name="Umen J.G."/>
            <person name="Toyoda A."/>
            <person name="Nozaki H."/>
        </authorList>
    </citation>
    <scope>NUCLEOTIDE SEQUENCE</scope>
    <source>
        <strain evidence="2">NIES-3780</strain>
    </source>
</reference>
<feature type="region of interest" description="Disordered" evidence="1">
    <location>
        <begin position="90"/>
        <end position="141"/>
    </location>
</feature>
<comment type="caution">
    <text evidence="2">The sequence shown here is derived from an EMBL/GenBank/DDBJ whole genome shotgun (WGS) entry which is preliminary data.</text>
</comment>
<keyword evidence="3" id="KW-1185">Reference proteome</keyword>
<feature type="compositionally biased region" description="Low complexity" evidence="1">
    <location>
        <begin position="1395"/>
        <end position="1409"/>
    </location>
</feature>
<dbReference type="EMBL" id="BNCO01000065">
    <property type="protein sequence ID" value="GIL64264.1"/>
    <property type="molecule type" value="Genomic_DNA"/>
</dbReference>
<feature type="region of interest" description="Disordered" evidence="1">
    <location>
        <begin position="445"/>
        <end position="488"/>
    </location>
</feature>
<sequence>MRCGLIGACFRLGGLEESDVKELKLQAADSGLTCGDVARNLASISLTAAPNGHVPNLEPVTRSPIILSSEGHLAAHHHQAQATALVSCHQNRQPQAETSQRPPAIRSSGTIRADLNLTRTGSGPIPLIAKPLTPPPHPGPGPGPGLPFLREAMVFSSSPAIITLFNLEGKPVHQNYASEEYFGARSSTSWVTAATTAPGFVGRAAEPAADSGGGGGGGRRCGFGASLVSASSCHHVAAQLSREGAAEDLLSQVFSFEPAKLEALLRELGILAASDEGEGETGEEGGGVSAAGGGGLTGGAAAAAAMGRVWKGVVRVPPSLAPERGPQLQCPTDGVALRGFKPTAAAIAAGRIDGDCGGSGSDAATPTALVATVAAAAAAGTEERACGVMELAELAAEDALYGRSATDGTGAKTDGSTAAAAAAAAAAAIAGTSTVSKLQGYLTSSRFRKERDGGGSGGSGRPGSTSTPNDLQPPTAFNRPTSCRGNISEGQFDSVEALFFLEEQASTVGVRPQRKEQRGGGGSDGGAGKRGFVSCDSCSGPVTVAAISMLDLRESEEQLPTATLPPSSQRQGQQQQRQERMPMLMGGAAQMPAPALNRNTGPQLQTDKDLLGVARTGSVPILDAVAPTAAAADVHPLGSWPFLGSSTRVRNVCNLTSVATALTAADGSTVNGAASSSPTVAAARMGPSIEFATGSGIGGSSRLRCGAATRLSVMTSTRSGVASRLYGMRDAAGNSALSSTASGGGGGGVDGGAIGVMPRASSAVTVIGMHRPWVADADGADAGSMHQHPSPVIGSPSIGSGTGGGLASPLTASTSANGLQPAPAYSQPVPRVLQNGLMPATPSSRPASDAHLSLDRRRAAAQRHFQGHSPIPLGVETSSLDTDLQSPLEVSGSGGGGGGGGSIIGSLRRSRAPPSRSYSTRALQSSVGDASSTSAVLSCSVLGGGGGCGVAGGTGPPTSRAIAFATSLRTAPQAASGLHAAVRGGGGATAATGSTSPGAGRRSVRRQMSFQVDPLSVRATTSRTSVYDTASAGLGAGLRAPVIGMGVVQNHRQLRHPHSAWLIPQEFSSTSQARPRRTASGGPLLGSAAPPPAPPPPPRLLDPAFIAAAAPDDKFMRPLLRLRRRMSAPSGLHQLLAMADVEVVPVHATGIGRGGGGGGGGRDSCGSFTGAAVNATRGASGTNQFNSGGTPAPLDARSNQLASGTTSGGGTSGGGMNSARSVAASMLSEALVLTPGSFLQPLTQAVPRLLLAPPAAAPAAAPSSTRLSYSGATIEASIGSAVTPLRLIEAAAAAAGINKYSSSSSRRGVGVSSGVFSGHFPTSRYSGSTAKSNLALTAQSRSLPPSGSIIQKQPQSQPPLSVAAGEMATLVAAAQASSWVCGGVDGDVIKGRGGSSVTPTPSGSLPGPGRSLGSGSHGCHSHYYRGMSYEGLQEVIIVEDRINREEWVKEEEEKEEKEE</sequence>
<feature type="region of interest" description="Disordered" evidence="1">
    <location>
        <begin position="778"/>
        <end position="926"/>
    </location>
</feature>
<feature type="region of interest" description="Disordered" evidence="1">
    <location>
        <begin position="1065"/>
        <end position="1101"/>
    </location>
</feature>
<feature type="region of interest" description="Disordered" evidence="1">
    <location>
        <begin position="983"/>
        <end position="1007"/>
    </location>
</feature>
<proteinExistence type="predicted"/>
<feature type="compositionally biased region" description="Polar residues" evidence="1">
    <location>
        <begin position="558"/>
        <end position="568"/>
    </location>
</feature>
<feature type="compositionally biased region" description="Gly residues" evidence="1">
    <location>
        <begin position="519"/>
        <end position="529"/>
    </location>
</feature>
<name>A0A8J4F886_9CHLO</name>
<feature type="compositionally biased region" description="Polar residues" evidence="1">
    <location>
        <begin position="1179"/>
        <end position="1189"/>
    </location>
</feature>
<evidence type="ECO:0000313" key="3">
    <source>
        <dbReference type="Proteomes" id="UP000747399"/>
    </source>
</evidence>
<evidence type="ECO:0000313" key="2">
    <source>
        <dbReference type="EMBL" id="GIL64264.1"/>
    </source>
</evidence>
<feature type="region of interest" description="Disordered" evidence="1">
    <location>
        <begin position="556"/>
        <end position="580"/>
    </location>
</feature>
<feature type="compositionally biased region" description="Gly residues" evidence="1">
    <location>
        <begin position="1206"/>
        <end position="1216"/>
    </location>
</feature>
<feature type="compositionally biased region" description="Low complexity" evidence="1">
    <location>
        <begin position="989"/>
        <end position="1001"/>
    </location>
</feature>
<dbReference type="Proteomes" id="UP000747399">
    <property type="component" value="Unassembled WGS sequence"/>
</dbReference>
<feature type="compositionally biased region" description="Gly residues" evidence="1">
    <location>
        <begin position="892"/>
        <end position="903"/>
    </location>
</feature>
<feature type="compositionally biased region" description="Low complexity" evidence="1">
    <location>
        <begin position="1079"/>
        <end position="1088"/>
    </location>
</feature>
<feature type="compositionally biased region" description="Polar residues" evidence="1">
    <location>
        <begin position="876"/>
        <end position="885"/>
    </location>
</feature>
<feature type="compositionally biased region" description="Pro residues" evidence="1">
    <location>
        <begin position="1089"/>
        <end position="1100"/>
    </location>
</feature>
<feature type="compositionally biased region" description="Pro residues" evidence="1">
    <location>
        <begin position="132"/>
        <end position="141"/>
    </location>
</feature>
<feature type="compositionally biased region" description="Polar residues" evidence="1">
    <location>
        <begin position="478"/>
        <end position="488"/>
    </location>
</feature>
<feature type="compositionally biased region" description="Low complexity" evidence="1">
    <location>
        <begin position="904"/>
        <end position="922"/>
    </location>
</feature>
<accession>A0A8J4F886</accession>
<protein>
    <submittedName>
        <fullName evidence="2">Uncharacterized protein</fullName>
    </submittedName>
</protein>
<feature type="region of interest" description="Disordered" evidence="1">
    <location>
        <begin position="1179"/>
        <end position="1217"/>
    </location>
</feature>
<gene>
    <name evidence="2" type="ORF">Vafri_18262</name>
</gene>
<evidence type="ECO:0000256" key="1">
    <source>
        <dbReference type="SAM" id="MobiDB-lite"/>
    </source>
</evidence>
<feature type="compositionally biased region" description="Polar residues" evidence="1">
    <location>
        <begin position="90"/>
        <end position="101"/>
    </location>
</feature>
<organism evidence="2 3">
    <name type="scientific">Volvox africanus</name>
    <dbReference type="NCBI Taxonomy" id="51714"/>
    <lineage>
        <taxon>Eukaryota</taxon>
        <taxon>Viridiplantae</taxon>
        <taxon>Chlorophyta</taxon>
        <taxon>core chlorophytes</taxon>
        <taxon>Chlorophyceae</taxon>
        <taxon>CS clade</taxon>
        <taxon>Chlamydomonadales</taxon>
        <taxon>Volvocaceae</taxon>
        <taxon>Volvox</taxon>
    </lineage>
</organism>
<feature type="non-terminal residue" evidence="2">
    <location>
        <position position="1"/>
    </location>
</feature>
<feature type="region of interest" description="Disordered" evidence="1">
    <location>
        <begin position="506"/>
        <end position="529"/>
    </location>
</feature>
<feature type="region of interest" description="Disordered" evidence="1">
    <location>
        <begin position="1392"/>
        <end position="1416"/>
    </location>
</feature>